<name>A0A8J8MG12_9FIRM</name>
<dbReference type="KEGG" id="vpy:HZI73_00020"/>
<accession>A0A8J8MG12</accession>
<protein>
    <recommendedName>
        <fullName evidence="4">DUF3298 domain-containing protein</fullName>
    </recommendedName>
</protein>
<evidence type="ECO:0000313" key="3">
    <source>
        <dbReference type="Proteomes" id="UP000683246"/>
    </source>
</evidence>
<dbReference type="RefSeq" id="WP_212696249.1">
    <property type="nucleotide sequence ID" value="NZ_CP058649.1"/>
</dbReference>
<dbReference type="AlphaFoldDB" id="A0A8J8MG12"/>
<evidence type="ECO:0000256" key="1">
    <source>
        <dbReference type="SAM" id="Phobius"/>
    </source>
</evidence>
<proteinExistence type="predicted"/>
<dbReference type="Proteomes" id="UP000683246">
    <property type="component" value="Chromosome"/>
</dbReference>
<keyword evidence="1" id="KW-0812">Transmembrane</keyword>
<keyword evidence="1" id="KW-0472">Membrane</keyword>
<organism evidence="2 3">
    <name type="scientific">Vallitalea pronyensis</name>
    <dbReference type="NCBI Taxonomy" id="1348613"/>
    <lineage>
        <taxon>Bacteria</taxon>
        <taxon>Bacillati</taxon>
        <taxon>Bacillota</taxon>
        <taxon>Clostridia</taxon>
        <taxon>Lachnospirales</taxon>
        <taxon>Vallitaleaceae</taxon>
        <taxon>Vallitalea</taxon>
    </lineage>
</organism>
<keyword evidence="1" id="KW-1133">Transmembrane helix</keyword>
<sequence>MKKNKNFNYMIIIVAILLLAILTYNVYTSKSVSVLGSGKMTIQIERVDDSIKSESGEILAYIYYDKPIIQDIEWANKINSFYEGEMEGWLNGSNRLTHYQEGWLQKFKNITSENCESLGDDVIAEQPFLYTIDSKVMMLNKNYLSIRQIATVQTAGKPIRYYYGSTFDLSTGELIPIDTFVDIKADDFRNTLAEFLSDNILAYNHNVTPEELKGVYGANSEGNYQIEYDNETMDLSYEYYYDGNDYYIILNHCTLIDQGIIMKWNGKLGEAFNSQIISYNREQDGSYKVKEY</sequence>
<evidence type="ECO:0000313" key="2">
    <source>
        <dbReference type="EMBL" id="QUI20791.1"/>
    </source>
</evidence>
<gene>
    <name evidence="2" type="ORF">HZI73_00020</name>
</gene>
<dbReference type="EMBL" id="CP058649">
    <property type="protein sequence ID" value="QUI20791.1"/>
    <property type="molecule type" value="Genomic_DNA"/>
</dbReference>
<keyword evidence="3" id="KW-1185">Reference proteome</keyword>
<reference evidence="2" key="1">
    <citation type="submission" date="2020-07" db="EMBL/GenBank/DDBJ databases">
        <title>Vallitalea pronyensis genome.</title>
        <authorList>
            <person name="Postec A."/>
        </authorList>
    </citation>
    <scope>NUCLEOTIDE SEQUENCE</scope>
    <source>
        <strain evidence="2">FatNI3</strain>
    </source>
</reference>
<evidence type="ECO:0008006" key="4">
    <source>
        <dbReference type="Google" id="ProtNLM"/>
    </source>
</evidence>
<feature type="transmembrane region" description="Helical" evidence="1">
    <location>
        <begin position="7"/>
        <end position="27"/>
    </location>
</feature>